<dbReference type="Proteomes" id="UP000498980">
    <property type="component" value="Unassembled WGS sequence"/>
</dbReference>
<evidence type="ECO:0000256" key="7">
    <source>
        <dbReference type="SAM" id="SignalP"/>
    </source>
</evidence>
<dbReference type="GO" id="GO:0030247">
    <property type="term" value="F:polysaccharide binding"/>
    <property type="evidence" value="ECO:0007669"/>
    <property type="project" value="UniProtKB-UniRule"/>
</dbReference>
<evidence type="ECO:0000256" key="1">
    <source>
        <dbReference type="ARBA" id="ARBA00007754"/>
    </source>
</evidence>
<dbReference type="AlphaFoldDB" id="A0A7J0BYH0"/>
<dbReference type="InterPro" id="IPR005084">
    <property type="entry name" value="CBM6"/>
</dbReference>
<reference evidence="11 12" key="1">
    <citation type="submission" date="2020-05" db="EMBL/GenBank/DDBJ databases">
        <title>Whole genome shotgun sequence of Streptomyces fulvorobeus NBRC 15897.</title>
        <authorList>
            <person name="Komaki H."/>
            <person name="Tamura T."/>
        </authorList>
    </citation>
    <scope>NUCLEOTIDE SEQUENCE [LARGE SCALE GENOMIC DNA]</scope>
    <source>
        <strain evidence="11 12">NBRC 15897</strain>
    </source>
</reference>
<dbReference type="CDD" id="cd04086">
    <property type="entry name" value="CBM35_mannanase-like"/>
    <property type="match status" value="1"/>
</dbReference>
<evidence type="ECO:0000259" key="9">
    <source>
        <dbReference type="PROSITE" id="PS51175"/>
    </source>
</evidence>
<dbReference type="InterPro" id="IPR000805">
    <property type="entry name" value="Glyco_hydro_26"/>
</dbReference>
<comment type="caution">
    <text evidence="11">The sequence shown here is derived from an EMBL/GenBank/DDBJ whole genome shotgun (WGS) entry which is preliminary data.</text>
</comment>
<evidence type="ECO:0000256" key="5">
    <source>
        <dbReference type="ARBA" id="ARBA00023326"/>
    </source>
</evidence>
<evidence type="ECO:0000313" key="11">
    <source>
        <dbReference type="EMBL" id="GFM95282.1"/>
    </source>
</evidence>
<feature type="active site" description="Nucleophile" evidence="6">
    <location>
        <position position="437"/>
    </location>
</feature>
<feature type="chain" id="PRO_5029474624" description="Beta-mannanase" evidence="7">
    <location>
        <begin position="47"/>
        <end position="598"/>
    </location>
</feature>
<dbReference type="GO" id="GO:0000272">
    <property type="term" value="P:polysaccharide catabolic process"/>
    <property type="evidence" value="ECO:0007669"/>
    <property type="project" value="UniProtKB-KW"/>
</dbReference>
<evidence type="ECO:0000256" key="6">
    <source>
        <dbReference type="PROSITE-ProRule" id="PRU01100"/>
    </source>
</evidence>
<dbReference type="PRINTS" id="PR00739">
    <property type="entry name" value="GLHYDRLASE26"/>
</dbReference>
<dbReference type="GO" id="GO:0016985">
    <property type="term" value="F:mannan endo-1,4-beta-mannosidase activity"/>
    <property type="evidence" value="ECO:0007669"/>
    <property type="project" value="InterPro"/>
</dbReference>
<dbReference type="InterPro" id="IPR008979">
    <property type="entry name" value="Galactose-bd-like_sf"/>
</dbReference>
<dbReference type="InterPro" id="IPR012291">
    <property type="entry name" value="CBM2_carb-bd_dom_sf"/>
</dbReference>
<dbReference type="InterPro" id="IPR001919">
    <property type="entry name" value="CBD2"/>
</dbReference>
<dbReference type="SMART" id="SM00637">
    <property type="entry name" value="CBD_II"/>
    <property type="match status" value="1"/>
</dbReference>
<dbReference type="SUPFAM" id="SSF51445">
    <property type="entry name" value="(Trans)glycosidases"/>
    <property type="match status" value="1"/>
</dbReference>
<dbReference type="SUPFAM" id="SSF49785">
    <property type="entry name" value="Galactose-binding domain-like"/>
    <property type="match status" value="1"/>
</dbReference>
<keyword evidence="3 6" id="KW-0378">Hydrolase</keyword>
<dbReference type="PROSITE" id="PS51764">
    <property type="entry name" value="GH26"/>
    <property type="match status" value="1"/>
</dbReference>
<protein>
    <recommendedName>
        <fullName evidence="13">Beta-mannanase</fullName>
    </recommendedName>
</protein>
<dbReference type="Pfam" id="PF02156">
    <property type="entry name" value="Glyco_hydro_26"/>
    <property type="match status" value="1"/>
</dbReference>
<keyword evidence="12" id="KW-1185">Reference proteome</keyword>
<dbReference type="Pfam" id="PF16990">
    <property type="entry name" value="CBM_35"/>
    <property type="match status" value="1"/>
</dbReference>
<evidence type="ECO:0008006" key="13">
    <source>
        <dbReference type="Google" id="ProtNLM"/>
    </source>
</evidence>
<dbReference type="InterPro" id="IPR017853">
    <property type="entry name" value="GH"/>
</dbReference>
<keyword evidence="2 7" id="KW-0732">Signal</keyword>
<keyword evidence="5" id="KW-0119">Carbohydrate metabolism</keyword>
<dbReference type="Gene3D" id="2.60.40.290">
    <property type="match status" value="1"/>
</dbReference>
<dbReference type="InterPro" id="IPR008965">
    <property type="entry name" value="CBM2/CBM3_carb-bd_dom_sf"/>
</dbReference>
<dbReference type="PANTHER" id="PTHR40079">
    <property type="entry name" value="MANNAN ENDO-1,4-BETA-MANNOSIDASE E-RELATED"/>
    <property type="match status" value="1"/>
</dbReference>
<keyword evidence="5" id="KW-0624">Polysaccharide degradation</keyword>
<dbReference type="Gene3D" id="3.20.20.80">
    <property type="entry name" value="Glycosidases"/>
    <property type="match status" value="1"/>
</dbReference>
<dbReference type="GO" id="GO:0006080">
    <property type="term" value="P:substituted mannan metabolic process"/>
    <property type="evidence" value="ECO:0007669"/>
    <property type="project" value="InterPro"/>
</dbReference>
<sequence>MPVPLVPPRPAAPRPRRLVRRVPRRSVAVLTGLLIAASLPAMTAHARTEPSAAVTVIEAEDGELRGVTVASTAPGFSGAGYVEGFDTAEDEVTLTIPDSPGGLHDLTVHYRGPFGSKVTSLLLNGEGAGDVPLPESHAFTTADAGRLLLRPGDNTVTLRSNWGWYQIDGISISPTPPRGPHQVHGTPVDPRATPGARSLLRYLSDNYGEHTLSGQQDMDSLAWVEEHVGRTPAVAGLDMMDFSPSRVERGASSKEVEHALAWHARGGVTAFVWHWNAPAGLIDEPGKEWWRGFYTDATTFDLAAALANPSSAEYRLLIRDIDAVAAQLSRLQDAGIPVLWRPLHEAEGGWFWWGAKGPGPAKELYRLMYDRMVGHHGLHNLLWVWNSLDPEWYPGDDVVDIVSADTYPPAGDHSAQSGAYERLVELVGDKKPVALSENGPIPDPDLTRAYQAHWSYFTTWSGGFVKDGVSNSREHLKHVYGHRDVITLDELGDFTRHGGCRADWEVVGAWGEGHLVKVTVTNDGDEPLSGWRTGANRKPGTALGDHWNARVDLTPGGWSAVNLGWNAALEPGDSTSFYLRWTAAEPAASSPALSCQAR</sequence>
<dbReference type="InterPro" id="IPR022790">
    <property type="entry name" value="GH26_dom"/>
</dbReference>
<evidence type="ECO:0000259" key="10">
    <source>
        <dbReference type="PROSITE" id="PS51764"/>
    </source>
</evidence>
<gene>
    <name evidence="11" type="ORF">Sfulv_00930</name>
</gene>
<feature type="domain" description="CBM2" evidence="8">
    <location>
        <begin position="493"/>
        <end position="598"/>
    </location>
</feature>
<evidence type="ECO:0000256" key="3">
    <source>
        <dbReference type="ARBA" id="ARBA00022801"/>
    </source>
</evidence>
<proteinExistence type="inferred from homology"/>
<evidence type="ECO:0000259" key="8">
    <source>
        <dbReference type="PROSITE" id="PS51173"/>
    </source>
</evidence>
<evidence type="ECO:0000313" key="12">
    <source>
        <dbReference type="Proteomes" id="UP000498980"/>
    </source>
</evidence>
<keyword evidence="4 6" id="KW-0326">Glycosidase</keyword>
<dbReference type="Pfam" id="PF00553">
    <property type="entry name" value="CBM_2"/>
    <property type="match status" value="1"/>
</dbReference>
<name>A0A7J0BYH0_9ACTN</name>
<dbReference type="PROSITE" id="PS51175">
    <property type="entry name" value="CBM6"/>
    <property type="match status" value="1"/>
</dbReference>
<organism evidence="11 12">
    <name type="scientific">Streptomyces fulvorobeus</name>
    <dbReference type="NCBI Taxonomy" id="284028"/>
    <lineage>
        <taxon>Bacteria</taxon>
        <taxon>Bacillati</taxon>
        <taxon>Actinomycetota</taxon>
        <taxon>Actinomycetes</taxon>
        <taxon>Kitasatosporales</taxon>
        <taxon>Streptomycetaceae</taxon>
        <taxon>Streptomyces</taxon>
    </lineage>
</organism>
<feature type="signal peptide" evidence="7">
    <location>
        <begin position="1"/>
        <end position="46"/>
    </location>
</feature>
<comment type="similarity">
    <text evidence="1 6">Belongs to the glycosyl hydrolase 26 family.</text>
</comment>
<dbReference type="PANTHER" id="PTHR40079:SF4">
    <property type="entry name" value="GH26 DOMAIN-CONTAINING PROTEIN-RELATED"/>
    <property type="match status" value="1"/>
</dbReference>
<accession>A0A7J0BYH0</accession>
<feature type="domain" description="GH26" evidence="10">
    <location>
        <begin position="190"/>
        <end position="489"/>
    </location>
</feature>
<feature type="domain" description="CBM6" evidence="9">
    <location>
        <begin position="55"/>
        <end position="173"/>
    </location>
</feature>
<dbReference type="PROSITE" id="PS51173">
    <property type="entry name" value="CBM2"/>
    <property type="match status" value="1"/>
</dbReference>
<dbReference type="SUPFAM" id="SSF49384">
    <property type="entry name" value="Carbohydrate-binding domain"/>
    <property type="match status" value="1"/>
</dbReference>
<feature type="active site" description="Proton donor" evidence="6">
    <location>
        <position position="345"/>
    </location>
</feature>
<evidence type="ECO:0000256" key="2">
    <source>
        <dbReference type="ARBA" id="ARBA00022729"/>
    </source>
</evidence>
<dbReference type="Gene3D" id="2.60.120.260">
    <property type="entry name" value="Galactose-binding domain-like"/>
    <property type="match status" value="1"/>
</dbReference>
<dbReference type="EMBL" id="BLWC01000001">
    <property type="protein sequence ID" value="GFM95282.1"/>
    <property type="molecule type" value="Genomic_DNA"/>
</dbReference>
<evidence type="ECO:0000256" key="4">
    <source>
        <dbReference type="ARBA" id="ARBA00023295"/>
    </source>
</evidence>